<protein>
    <recommendedName>
        <fullName evidence="2">DUF4283 domain-containing protein</fullName>
    </recommendedName>
</protein>
<dbReference type="InterPro" id="IPR025558">
    <property type="entry name" value="DUF4283"/>
</dbReference>
<evidence type="ECO:0000259" key="2">
    <source>
        <dbReference type="Pfam" id="PF14111"/>
    </source>
</evidence>
<feature type="domain" description="DUF4283" evidence="2">
    <location>
        <begin position="25"/>
        <end position="71"/>
    </location>
</feature>
<comment type="caution">
    <text evidence="3">The sequence shown here is derived from an EMBL/GenBank/DDBJ whole genome shotgun (WGS) entry which is preliminary data.</text>
</comment>
<name>A0A7J8NYQ8_GOSRA</name>
<evidence type="ECO:0000313" key="4">
    <source>
        <dbReference type="Proteomes" id="UP000593578"/>
    </source>
</evidence>
<dbReference type="PANTHER" id="PTHR31286:SF99">
    <property type="entry name" value="DUF4283 DOMAIN-CONTAINING PROTEIN"/>
    <property type="match status" value="1"/>
</dbReference>
<dbReference type="PANTHER" id="PTHR31286">
    <property type="entry name" value="GLYCINE-RICH CELL WALL STRUCTURAL PROTEIN 1.8-LIKE"/>
    <property type="match status" value="1"/>
</dbReference>
<proteinExistence type="predicted"/>
<dbReference type="Pfam" id="PF14111">
    <property type="entry name" value="DUF4283"/>
    <property type="match status" value="1"/>
</dbReference>
<organism evidence="3 4">
    <name type="scientific">Gossypium raimondii</name>
    <name type="common">Peruvian cotton</name>
    <name type="synonym">Gossypium klotzschianum subsp. raimondii</name>
    <dbReference type="NCBI Taxonomy" id="29730"/>
    <lineage>
        <taxon>Eukaryota</taxon>
        <taxon>Viridiplantae</taxon>
        <taxon>Streptophyta</taxon>
        <taxon>Embryophyta</taxon>
        <taxon>Tracheophyta</taxon>
        <taxon>Spermatophyta</taxon>
        <taxon>Magnoliopsida</taxon>
        <taxon>eudicotyledons</taxon>
        <taxon>Gunneridae</taxon>
        <taxon>Pentapetalae</taxon>
        <taxon>rosids</taxon>
        <taxon>malvids</taxon>
        <taxon>Malvales</taxon>
        <taxon>Malvaceae</taxon>
        <taxon>Malvoideae</taxon>
        <taxon>Gossypium</taxon>
    </lineage>
</organism>
<feature type="region of interest" description="Disordered" evidence="1">
    <location>
        <begin position="113"/>
        <end position="136"/>
    </location>
</feature>
<reference evidence="3 4" key="1">
    <citation type="journal article" date="2019" name="Genome Biol. Evol.">
        <title>Insights into the evolution of the New World diploid cottons (Gossypium, subgenus Houzingenia) based on genome sequencing.</title>
        <authorList>
            <person name="Grover C.E."/>
            <person name="Arick M.A. 2nd"/>
            <person name="Thrash A."/>
            <person name="Conover J.L."/>
            <person name="Sanders W.S."/>
            <person name="Peterson D.G."/>
            <person name="Frelichowski J.E."/>
            <person name="Scheffler J.A."/>
            <person name="Scheffler B.E."/>
            <person name="Wendel J.F."/>
        </authorList>
    </citation>
    <scope>NUCLEOTIDE SEQUENCE [LARGE SCALE GENOMIC DNA]</scope>
    <source>
        <strain evidence="3">8</strain>
        <tissue evidence="3">Leaf</tissue>
    </source>
</reference>
<gene>
    <name evidence="3" type="ORF">Gorai_024108</name>
</gene>
<dbReference type="AlphaFoldDB" id="A0A7J8NYQ8"/>
<feature type="non-terminal residue" evidence="3">
    <location>
        <position position="1"/>
    </location>
</feature>
<dbReference type="EMBL" id="JABEZZ010000003">
    <property type="protein sequence ID" value="MBA0581950.1"/>
    <property type="molecule type" value="Genomic_DNA"/>
</dbReference>
<evidence type="ECO:0000256" key="1">
    <source>
        <dbReference type="SAM" id="MobiDB-lite"/>
    </source>
</evidence>
<sequence>MEGGGLPLFKLVIMNGMLAVENEKLMDLDNDYYIIKFQTKADYEKALTEGPWMIYGQYLTMQPWSPLFSTQKEYPMQVVVWIRLPCFPGAWYKRCLTEFGCVKEGCPKIITERRSDSNGGVEEGQMKPPTLKSPSTVKLDRKAKKKAFGAWTTVSRNYKRQSMRKFVTA</sequence>
<evidence type="ECO:0000313" key="3">
    <source>
        <dbReference type="EMBL" id="MBA0581950.1"/>
    </source>
</evidence>
<dbReference type="InterPro" id="IPR040256">
    <property type="entry name" value="At4g02000-like"/>
</dbReference>
<accession>A0A7J8NYQ8</accession>
<dbReference type="Proteomes" id="UP000593578">
    <property type="component" value="Unassembled WGS sequence"/>
</dbReference>